<dbReference type="InterPro" id="IPR020846">
    <property type="entry name" value="MFS_dom"/>
</dbReference>
<evidence type="ECO:0000256" key="6">
    <source>
        <dbReference type="ARBA" id="ARBA00022519"/>
    </source>
</evidence>
<keyword evidence="4" id="KW-0813">Transport</keyword>
<sequence length="421" mass="44736">MNSKASSSSADSSFLKASITDPKYRLGFILVTTLFFMWGLSYGLVDVLNKHFQEALHITKAQSGLIQAAYFGAYFVIALPAGIFISKKGYKAGIIMGLSLYALGALLFVPASGVMSFGFFLFALFVLALGLGFLETAANPYASALGDPTTAETRLNLSQSFNGLGQFFGPLIGGMFFFEGKEAAANGGGAGAVTLTYVGIAIVVIALIAMFAKTKLPDLREAEAALDAQNAGKQNQSLLAHKEFVWGVVTLFFYVAAQVGVGAFFINLATETWQGLSTQKASYLLSIAMLAFMFGRFISTGIMTKIPAAKLLSIYAVINVLLCAVVMTGMAGVSTYAAIAIFFFMSIMFPTIFAMGVKNLGSQTKIGSSFMIMAIVGGAIMPYFMGKIADGQHTAMAYVLPLLCFIIVVVYGALYPKLSKA</sequence>
<keyword evidence="5" id="KW-1003">Cell membrane</keyword>
<keyword evidence="7" id="KW-0762">Sugar transport</keyword>
<comment type="similarity">
    <text evidence="3">Belongs to the major facilitator superfamily. FHS transporter (TC 2.A.1.7) family.</text>
</comment>
<proteinExistence type="inferred from homology"/>
<evidence type="ECO:0000256" key="10">
    <source>
        <dbReference type="ARBA" id="ARBA00023136"/>
    </source>
</evidence>
<dbReference type="CDD" id="cd17394">
    <property type="entry name" value="MFS_FucP_like"/>
    <property type="match status" value="1"/>
</dbReference>
<feature type="transmembrane region" description="Helical" evidence="11">
    <location>
        <begin position="369"/>
        <end position="389"/>
    </location>
</feature>
<dbReference type="InterPro" id="IPR050375">
    <property type="entry name" value="MFS_TsgA-like"/>
</dbReference>
<comment type="function">
    <text evidence="1">Intake of glucose and galactose.</text>
</comment>
<feature type="transmembrane region" description="Helical" evidence="11">
    <location>
        <begin position="244"/>
        <end position="269"/>
    </location>
</feature>
<dbReference type="Pfam" id="PF07690">
    <property type="entry name" value="MFS_1"/>
    <property type="match status" value="1"/>
</dbReference>
<dbReference type="InterPro" id="IPR005964">
    <property type="entry name" value="Glc/Gal_transptr_bac"/>
</dbReference>
<feature type="transmembrane region" description="Helical" evidence="11">
    <location>
        <begin position="190"/>
        <end position="212"/>
    </location>
</feature>
<dbReference type="InterPro" id="IPR011701">
    <property type="entry name" value="MFS"/>
</dbReference>
<feature type="transmembrane region" description="Helical" evidence="11">
    <location>
        <begin position="159"/>
        <end position="178"/>
    </location>
</feature>
<dbReference type="RefSeq" id="WP_058356026.1">
    <property type="nucleotide sequence ID" value="NZ_CABKVG010000008.1"/>
</dbReference>
<feature type="transmembrane region" description="Helical" evidence="11">
    <location>
        <begin position="65"/>
        <end position="85"/>
    </location>
</feature>
<evidence type="ECO:0000256" key="11">
    <source>
        <dbReference type="SAM" id="Phobius"/>
    </source>
</evidence>
<dbReference type="Gene3D" id="1.20.1250.20">
    <property type="entry name" value="MFS general substrate transporter like domains"/>
    <property type="match status" value="2"/>
</dbReference>
<dbReference type="EMBL" id="CP091511">
    <property type="protein sequence ID" value="UOO90075.1"/>
    <property type="molecule type" value="Genomic_DNA"/>
</dbReference>
<keyword evidence="8 11" id="KW-0812">Transmembrane</keyword>
<dbReference type="InterPro" id="IPR036259">
    <property type="entry name" value="MFS_trans_sf"/>
</dbReference>
<gene>
    <name evidence="13" type="ORF">LVJ82_03540</name>
</gene>
<feature type="transmembrane region" description="Helical" evidence="11">
    <location>
        <begin position="26"/>
        <end position="45"/>
    </location>
</feature>
<dbReference type="PANTHER" id="PTHR43702">
    <property type="entry name" value="L-FUCOSE-PROTON SYMPORTER"/>
    <property type="match status" value="1"/>
</dbReference>
<evidence type="ECO:0000256" key="5">
    <source>
        <dbReference type="ARBA" id="ARBA00022475"/>
    </source>
</evidence>
<reference evidence="13 14" key="1">
    <citation type="journal article" date="2022" name="Res Sq">
        <title>Evolution of multicellular longitudinally dividing oral cavity symbionts (Neisseriaceae).</title>
        <authorList>
            <person name="Nyongesa S."/>
            <person name="Weber P."/>
            <person name="Bernet E."/>
            <person name="Pullido F."/>
            <person name="Nieckarz M."/>
            <person name="Delaby M."/>
            <person name="Nieves C."/>
            <person name="Viehboeck T."/>
            <person name="Krause N."/>
            <person name="Rivera-Millot A."/>
            <person name="Nakamura A."/>
            <person name="Vischer N."/>
            <person name="VanNieuwenhze M."/>
            <person name="Brun Y."/>
            <person name="Cava F."/>
            <person name="Bulgheresi S."/>
            <person name="Veyrier F."/>
        </authorList>
    </citation>
    <scope>NUCLEOTIDE SEQUENCE [LARGE SCALE GENOMIC DNA]</scope>
    <source>
        <strain evidence="13 14">SN4</strain>
    </source>
</reference>
<evidence type="ECO:0000256" key="9">
    <source>
        <dbReference type="ARBA" id="ARBA00022989"/>
    </source>
</evidence>
<organism evidence="13 14">
    <name type="scientific">Vitreoscilla massiliensis</name>
    <dbReference type="NCBI Taxonomy" id="1689272"/>
    <lineage>
        <taxon>Bacteria</taxon>
        <taxon>Pseudomonadati</taxon>
        <taxon>Pseudomonadota</taxon>
        <taxon>Betaproteobacteria</taxon>
        <taxon>Neisseriales</taxon>
        <taxon>Neisseriaceae</taxon>
        <taxon>Vitreoscilla</taxon>
    </lineage>
</organism>
<evidence type="ECO:0000256" key="8">
    <source>
        <dbReference type="ARBA" id="ARBA00022692"/>
    </source>
</evidence>
<comment type="subcellular location">
    <subcellularLocation>
        <location evidence="2">Cell inner membrane</location>
        <topology evidence="2">Multi-pass membrane protein</topology>
    </subcellularLocation>
</comment>
<evidence type="ECO:0000259" key="12">
    <source>
        <dbReference type="PROSITE" id="PS50850"/>
    </source>
</evidence>
<evidence type="ECO:0000313" key="13">
    <source>
        <dbReference type="EMBL" id="UOO90075.1"/>
    </source>
</evidence>
<keyword evidence="14" id="KW-1185">Reference proteome</keyword>
<keyword evidence="9 11" id="KW-1133">Transmembrane helix</keyword>
<dbReference type="PROSITE" id="PS50850">
    <property type="entry name" value="MFS"/>
    <property type="match status" value="1"/>
</dbReference>
<dbReference type="Proteomes" id="UP000832011">
    <property type="component" value="Chromosome"/>
</dbReference>
<feature type="transmembrane region" description="Helical" evidence="11">
    <location>
        <begin position="117"/>
        <end position="138"/>
    </location>
</feature>
<evidence type="ECO:0000256" key="4">
    <source>
        <dbReference type="ARBA" id="ARBA00022448"/>
    </source>
</evidence>
<evidence type="ECO:0000256" key="1">
    <source>
        <dbReference type="ARBA" id="ARBA00003321"/>
    </source>
</evidence>
<feature type="transmembrane region" description="Helical" evidence="11">
    <location>
        <begin position="92"/>
        <end position="111"/>
    </location>
</feature>
<feature type="transmembrane region" description="Helical" evidence="11">
    <location>
        <begin position="281"/>
        <end position="299"/>
    </location>
</feature>
<dbReference type="PANTHER" id="PTHR43702:SF3">
    <property type="entry name" value="PROTEIN TSGA"/>
    <property type="match status" value="1"/>
</dbReference>
<dbReference type="SUPFAM" id="SSF103473">
    <property type="entry name" value="MFS general substrate transporter"/>
    <property type="match status" value="1"/>
</dbReference>
<evidence type="ECO:0000256" key="7">
    <source>
        <dbReference type="ARBA" id="ARBA00022597"/>
    </source>
</evidence>
<keyword evidence="10 11" id="KW-0472">Membrane</keyword>
<evidence type="ECO:0000313" key="14">
    <source>
        <dbReference type="Proteomes" id="UP000832011"/>
    </source>
</evidence>
<feature type="transmembrane region" description="Helical" evidence="11">
    <location>
        <begin position="395"/>
        <end position="415"/>
    </location>
</feature>
<dbReference type="NCBIfam" id="TIGR01272">
    <property type="entry name" value="gluP"/>
    <property type="match status" value="1"/>
</dbReference>
<feature type="transmembrane region" description="Helical" evidence="11">
    <location>
        <begin position="311"/>
        <end position="330"/>
    </location>
</feature>
<accession>A0ABY4E5C2</accession>
<evidence type="ECO:0000256" key="3">
    <source>
        <dbReference type="ARBA" id="ARBA00009120"/>
    </source>
</evidence>
<name>A0ABY4E5C2_9NEIS</name>
<keyword evidence="6" id="KW-0997">Cell inner membrane</keyword>
<protein>
    <submittedName>
        <fullName evidence="13">Sugar MFS transporter</fullName>
    </submittedName>
</protein>
<evidence type="ECO:0000256" key="2">
    <source>
        <dbReference type="ARBA" id="ARBA00004429"/>
    </source>
</evidence>
<feature type="domain" description="Major facilitator superfamily (MFS) profile" evidence="12">
    <location>
        <begin position="27"/>
        <end position="419"/>
    </location>
</feature>
<feature type="transmembrane region" description="Helical" evidence="11">
    <location>
        <begin position="336"/>
        <end position="357"/>
    </location>
</feature>